<dbReference type="EMBL" id="WIGO01000253">
    <property type="protein sequence ID" value="KAF6821848.1"/>
    <property type="molecule type" value="Genomic_DNA"/>
</dbReference>
<reference evidence="2" key="1">
    <citation type="journal article" date="2020" name="Phytopathology">
        <title>Genome Sequence Resources of Colletotrichum truncatum, C. plurivorum, C. musicola, and C. sojae: Four Species Pathogenic to Soybean (Glycine max).</title>
        <authorList>
            <person name="Rogerio F."/>
            <person name="Boufleur T.R."/>
            <person name="Ciampi-Guillardi M."/>
            <person name="Sukno S.A."/>
            <person name="Thon M.R."/>
            <person name="Massola Junior N.S."/>
            <person name="Baroncelli R."/>
        </authorList>
    </citation>
    <scope>NUCLEOTIDE SEQUENCE</scope>
    <source>
        <strain evidence="2">LFN00145</strain>
    </source>
</reference>
<gene>
    <name evidence="2" type="ORF">CPLU01_12361</name>
</gene>
<feature type="compositionally biased region" description="Polar residues" evidence="1">
    <location>
        <begin position="556"/>
        <end position="567"/>
    </location>
</feature>
<protein>
    <submittedName>
        <fullName evidence="2">Uncharacterized protein</fullName>
    </submittedName>
</protein>
<feature type="compositionally biased region" description="Basic and acidic residues" evidence="1">
    <location>
        <begin position="594"/>
        <end position="606"/>
    </location>
</feature>
<proteinExistence type="predicted"/>
<feature type="compositionally biased region" description="Polar residues" evidence="1">
    <location>
        <begin position="609"/>
        <end position="618"/>
    </location>
</feature>
<evidence type="ECO:0000313" key="2">
    <source>
        <dbReference type="EMBL" id="KAF6821848.1"/>
    </source>
</evidence>
<feature type="region of interest" description="Disordered" evidence="1">
    <location>
        <begin position="784"/>
        <end position="818"/>
    </location>
</feature>
<comment type="caution">
    <text evidence="2">The sequence shown here is derived from an EMBL/GenBank/DDBJ whole genome shotgun (WGS) entry which is preliminary data.</text>
</comment>
<accession>A0A8H6JZD8</accession>
<feature type="region of interest" description="Disordered" evidence="1">
    <location>
        <begin position="556"/>
        <end position="643"/>
    </location>
</feature>
<feature type="region of interest" description="Disordered" evidence="1">
    <location>
        <begin position="736"/>
        <end position="755"/>
    </location>
</feature>
<dbReference type="AlphaFoldDB" id="A0A8H6JZD8"/>
<evidence type="ECO:0000313" key="3">
    <source>
        <dbReference type="Proteomes" id="UP000654918"/>
    </source>
</evidence>
<feature type="compositionally biased region" description="Basic and acidic residues" evidence="1">
    <location>
        <begin position="791"/>
        <end position="801"/>
    </location>
</feature>
<feature type="region of interest" description="Disordered" evidence="1">
    <location>
        <begin position="912"/>
        <end position="945"/>
    </location>
</feature>
<name>A0A8H6JZD8_9PEZI</name>
<feature type="compositionally biased region" description="Basic and acidic residues" evidence="1">
    <location>
        <begin position="173"/>
        <end position="182"/>
    </location>
</feature>
<feature type="region of interest" description="Disordered" evidence="1">
    <location>
        <begin position="145"/>
        <end position="182"/>
    </location>
</feature>
<feature type="compositionally biased region" description="Pro residues" evidence="1">
    <location>
        <begin position="161"/>
        <end position="170"/>
    </location>
</feature>
<keyword evidence="3" id="KW-1185">Reference proteome</keyword>
<evidence type="ECO:0000256" key="1">
    <source>
        <dbReference type="SAM" id="MobiDB-lite"/>
    </source>
</evidence>
<feature type="region of interest" description="Disordered" evidence="1">
    <location>
        <begin position="210"/>
        <end position="231"/>
    </location>
</feature>
<organism evidence="2 3">
    <name type="scientific">Colletotrichum plurivorum</name>
    <dbReference type="NCBI Taxonomy" id="2175906"/>
    <lineage>
        <taxon>Eukaryota</taxon>
        <taxon>Fungi</taxon>
        <taxon>Dikarya</taxon>
        <taxon>Ascomycota</taxon>
        <taxon>Pezizomycotina</taxon>
        <taxon>Sordariomycetes</taxon>
        <taxon>Hypocreomycetidae</taxon>
        <taxon>Glomerellales</taxon>
        <taxon>Glomerellaceae</taxon>
        <taxon>Colletotrichum</taxon>
        <taxon>Colletotrichum orchidearum species complex</taxon>
    </lineage>
</organism>
<dbReference type="Proteomes" id="UP000654918">
    <property type="component" value="Unassembled WGS sequence"/>
</dbReference>
<sequence>MKRACYTADELLALRGTQQQLTCERKLLIGAKDNQVLVDIMRQKHPLRHRRGNPFLSRASMEARNSSSAESEVTVFVRPQIAQSFPQAHEQPAPQSAVAPQAVLAPQAVFAPQPEVATQVAFAPQSAVGPQTAVAAVQFSEVHQLDGHGGRQLDGQDTEPEPQPTIPPAHRPAQPDHKPTLPEQKRKGFEQFYEAVRSPTHVRVTAGGRIVPNNLDTSHASSPTGKGGKERLTTDVNGIQVQPQPQPQPSFGTAFNGASFLPGQPMMGQMHPVLHPGFPFMAQGQPGTIPPFAGFPVPQFAMSQMPPQGSFVHPVGIKSPENGDEKTQQNDVASSVGRPMPTYMPQFGGQWLFPPHPMMPMGMPFPGHPMMPVGFNPMAQPMVYQHPPTPVSAMGPKPAAPAVQPDNCPVSSIRPSIITKNQLAGLRSSLKKAEAQLAYNRHQIDEKHMEEYARQLRADIEHFEVKLKGELALEDGNIPARQFSSDGAEQHTVDNIKPFKEMVIETKPDRTVSLSVADEQKPLKSRKKDRVKLAVDTSKASASFSNMDIFAINSQSADTSSGGQLSKPNGVDHTRKPSVLPVTAALAPVFQPRSEPRLSGDNDRLLKKVTQNVPTGSKQAADGSGSRGHRSFSGRFHGPVPANLEESNRYLSKAPPTPAHDIEEFSNFARDNAGLGLPYLVGEVPFGMDPGPEIRDYIYHRALTQDEEMAKHLYWTHAPDHLRMKFPKFDGKDFYPASPEKQARPNSKVVSALPTGKPEKDYGFSLPTADLDPFAPLEPYGGPATRAVPARQRDVKRDTKSDNVTSPMKYRNGNKPRPVAYFNSQGIDESKGSSGSSDNVCETDSERAYFNSCVRAWSERVTSNATALPGTVTSENARGYLPQYTIGHAAASLSPAIIKAAGQAARLTQLKAGEGAGPDTADGLRAVSADGRAENQPPCRSIPIN</sequence>
<feature type="compositionally biased region" description="Polar residues" evidence="1">
    <location>
        <begin position="214"/>
        <end position="224"/>
    </location>
</feature>